<organism evidence="4 5">
    <name type="scientific">Bradyrhizobium japonicum</name>
    <dbReference type="NCBI Taxonomy" id="375"/>
    <lineage>
        <taxon>Bacteria</taxon>
        <taxon>Pseudomonadati</taxon>
        <taxon>Pseudomonadota</taxon>
        <taxon>Alphaproteobacteria</taxon>
        <taxon>Hyphomicrobiales</taxon>
        <taxon>Nitrobacteraceae</taxon>
        <taxon>Bradyrhizobium</taxon>
    </lineage>
</organism>
<keyword evidence="5" id="KW-1185">Reference proteome</keyword>
<evidence type="ECO:0000256" key="1">
    <source>
        <dbReference type="ARBA" id="ARBA00022676"/>
    </source>
</evidence>
<keyword evidence="2" id="KW-0808">Transferase</keyword>
<reference evidence="4 5" key="1">
    <citation type="submission" date="2024-06" db="EMBL/GenBank/DDBJ databases">
        <title>Genomic Encyclopedia of Type Strains, Phase V (KMG-V): Genome sequencing to study the core and pangenomes of soil and plant-associated prokaryotes.</title>
        <authorList>
            <person name="Whitman W."/>
        </authorList>
    </citation>
    <scope>NUCLEOTIDE SEQUENCE [LARGE SCALE GENOMIC DNA]</scope>
    <source>
        <strain evidence="4 5">USDA 160</strain>
    </source>
</reference>
<accession>A0ABV2RGR7</accession>
<gene>
    <name evidence="4" type="ORF">ABIF63_000224</name>
</gene>
<dbReference type="Pfam" id="PF03808">
    <property type="entry name" value="Glyco_tran_WecG"/>
    <property type="match status" value="1"/>
</dbReference>
<dbReference type="CDD" id="cd06533">
    <property type="entry name" value="Glyco_transf_WecG_TagA"/>
    <property type="match status" value="1"/>
</dbReference>
<protein>
    <submittedName>
        <fullName evidence="4">Exopolysaccharide biosynthesis WecB/TagA/CpsF family protein</fullName>
    </submittedName>
</protein>
<feature type="region of interest" description="Disordered" evidence="3">
    <location>
        <begin position="245"/>
        <end position="273"/>
    </location>
</feature>
<comment type="caution">
    <text evidence="4">The sequence shown here is derived from an EMBL/GenBank/DDBJ whole genome shotgun (WGS) entry which is preliminary data.</text>
</comment>
<name>A0ABV2RGR7_BRAJP</name>
<evidence type="ECO:0000256" key="3">
    <source>
        <dbReference type="SAM" id="MobiDB-lite"/>
    </source>
</evidence>
<feature type="compositionally biased region" description="Polar residues" evidence="3">
    <location>
        <begin position="245"/>
        <end position="260"/>
    </location>
</feature>
<dbReference type="PANTHER" id="PTHR34136">
    <property type="match status" value="1"/>
</dbReference>
<dbReference type="EMBL" id="JBEPTQ010000001">
    <property type="protein sequence ID" value="MET4716121.1"/>
    <property type="molecule type" value="Genomic_DNA"/>
</dbReference>
<keyword evidence="1" id="KW-0328">Glycosyltransferase</keyword>
<dbReference type="Proteomes" id="UP001549291">
    <property type="component" value="Unassembled WGS sequence"/>
</dbReference>
<proteinExistence type="predicted"/>
<sequence>MLEKVRVFGNSKDCIDWLNSVRVSPAIVSFLNAHAFNLSCRNPAFYSALMASEIVLRDGVGTELIMQAAALKAGVNTNGTDLIPAVLQSRPGARVAVIGTREPWLSAACARIEEFGANVVLRIDGFKDVGAYVEEVACAAPDIILLGMGMPKQEFVAVELVKRLDRHPCLILNGGAILDFLADRFPRAPKGLRRFRMEWLFRLLLEPRRLWRRYIVGGVIFSTRIVQVAWVSRSNLLAKVSGSSEIASSNPDHANSNSRGQGRGIEPGKSEAA</sequence>
<evidence type="ECO:0000313" key="4">
    <source>
        <dbReference type="EMBL" id="MET4716121.1"/>
    </source>
</evidence>
<dbReference type="PANTHER" id="PTHR34136:SF1">
    <property type="entry name" value="UDP-N-ACETYL-D-MANNOSAMINURONIC ACID TRANSFERASE"/>
    <property type="match status" value="1"/>
</dbReference>
<dbReference type="RefSeq" id="WP_354269865.1">
    <property type="nucleotide sequence ID" value="NZ_JBEPTQ010000001.1"/>
</dbReference>
<evidence type="ECO:0000313" key="5">
    <source>
        <dbReference type="Proteomes" id="UP001549291"/>
    </source>
</evidence>
<dbReference type="InterPro" id="IPR004629">
    <property type="entry name" value="WecG_TagA_CpsF"/>
</dbReference>
<evidence type="ECO:0000256" key="2">
    <source>
        <dbReference type="ARBA" id="ARBA00022679"/>
    </source>
</evidence>